<proteinExistence type="predicted"/>
<protein>
    <submittedName>
        <fullName evidence="1">Uncharacterized protein</fullName>
    </submittedName>
</protein>
<comment type="caution">
    <text evidence="1">The sequence shown here is derived from an EMBL/GenBank/DDBJ whole genome shotgun (WGS) entry which is preliminary data.</text>
</comment>
<reference evidence="1 2" key="1">
    <citation type="submission" date="2021-06" db="EMBL/GenBank/DDBJ databases">
        <title>Caerostris darwini draft genome.</title>
        <authorList>
            <person name="Kono N."/>
            <person name="Arakawa K."/>
        </authorList>
    </citation>
    <scope>NUCLEOTIDE SEQUENCE [LARGE SCALE GENOMIC DNA]</scope>
</reference>
<sequence>MTSEFLSDEHLFAIDLLSFVLRQHQIPVQRHLPSPPCELNRLFRPSIGQAILNYMIQNSSSLHRLWINFFEAGQTDDESLRRLYFELIQQRPHRMFELLMTVLSLHCYQGVSSARADDSSQMMRAMEHIAFVTRTWIGRDPRNWRWFESRVESINRRLKIACAA</sequence>
<organism evidence="1 2">
    <name type="scientific">Caerostris darwini</name>
    <dbReference type="NCBI Taxonomy" id="1538125"/>
    <lineage>
        <taxon>Eukaryota</taxon>
        <taxon>Metazoa</taxon>
        <taxon>Ecdysozoa</taxon>
        <taxon>Arthropoda</taxon>
        <taxon>Chelicerata</taxon>
        <taxon>Arachnida</taxon>
        <taxon>Araneae</taxon>
        <taxon>Araneomorphae</taxon>
        <taxon>Entelegynae</taxon>
        <taxon>Araneoidea</taxon>
        <taxon>Araneidae</taxon>
        <taxon>Caerostris</taxon>
    </lineage>
</organism>
<dbReference type="Proteomes" id="UP001054837">
    <property type="component" value="Unassembled WGS sequence"/>
</dbReference>
<dbReference type="AlphaFoldDB" id="A0AAV4PMS4"/>
<keyword evidence="2" id="KW-1185">Reference proteome</keyword>
<evidence type="ECO:0000313" key="1">
    <source>
        <dbReference type="EMBL" id="GIX97076.1"/>
    </source>
</evidence>
<gene>
    <name evidence="1" type="ORF">CDAR_95331</name>
</gene>
<name>A0AAV4PMS4_9ARAC</name>
<accession>A0AAV4PMS4</accession>
<evidence type="ECO:0000313" key="2">
    <source>
        <dbReference type="Proteomes" id="UP001054837"/>
    </source>
</evidence>
<dbReference type="EMBL" id="BPLQ01003002">
    <property type="protein sequence ID" value="GIX97076.1"/>
    <property type="molecule type" value="Genomic_DNA"/>
</dbReference>